<gene>
    <name evidence="2" type="ORF">DFQ27_005722</name>
</gene>
<name>A0A9P6UC62_9FUNG</name>
<evidence type="ECO:0000313" key="3">
    <source>
        <dbReference type="Proteomes" id="UP000807716"/>
    </source>
</evidence>
<feature type="compositionally biased region" description="Polar residues" evidence="1">
    <location>
        <begin position="46"/>
        <end position="57"/>
    </location>
</feature>
<protein>
    <submittedName>
        <fullName evidence="2">Uncharacterized protein</fullName>
    </submittedName>
</protein>
<dbReference type="Proteomes" id="UP000807716">
    <property type="component" value="Unassembled WGS sequence"/>
</dbReference>
<feature type="compositionally biased region" description="Low complexity" evidence="1">
    <location>
        <begin position="1"/>
        <end position="27"/>
    </location>
</feature>
<proteinExistence type="predicted"/>
<evidence type="ECO:0000256" key="1">
    <source>
        <dbReference type="SAM" id="MobiDB-lite"/>
    </source>
</evidence>
<dbReference type="AlphaFoldDB" id="A0A9P6UC62"/>
<evidence type="ECO:0000313" key="2">
    <source>
        <dbReference type="EMBL" id="KAG0268788.1"/>
    </source>
</evidence>
<keyword evidence="3" id="KW-1185">Reference proteome</keyword>
<organism evidence="2 3">
    <name type="scientific">Actinomortierella ambigua</name>
    <dbReference type="NCBI Taxonomy" id="1343610"/>
    <lineage>
        <taxon>Eukaryota</taxon>
        <taxon>Fungi</taxon>
        <taxon>Fungi incertae sedis</taxon>
        <taxon>Mucoromycota</taxon>
        <taxon>Mortierellomycotina</taxon>
        <taxon>Mortierellomycetes</taxon>
        <taxon>Mortierellales</taxon>
        <taxon>Mortierellaceae</taxon>
        <taxon>Actinomortierella</taxon>
    </lineage>
</organism>
<feature type="region of interest" description="Disordered" evidence="1">
    <location>
        <begin position="115"/>
        <end position="138"/>
    </location>
</feature>
<feature type="compositionally biased region" description="Acidic residues" evidence="1">
    <location>
        <begin position="59"/>
        <end position="78"/>
    </location>
</feature>
<comment type="caution">
    <text evidence="2">The sequence shown here is derived from an EMBL/GenBank/DDBJ whole genome shotgun (WGS) entry which is preliminary data.</text>
</comment>
<feature type="region of interest" description="Disordered" evidence="1">
    <location>
        <begin position="1"/>
        <end position="78"/>
    </location>
</feature>
<feature type="compositionally biased region" description="Low complexity" evidence="1">
    <location>
        <begin position="115"/>
        <end position="127"/>
    </location>
</feature>
<dbReference type="EMBL" id="JAAAJB010000041">
    <property type="protein sequence ID" value="KAG0268788.1"/>
    <property type="molecule type" value="Genomic_DNA"/>
</dbReference>
<accession>A0A9P6UC62</accession>
<sequence length="138" mass="14725">MASSSSSSSAAAIAATTSTPSPSSPASVLFESSQVDELDGFDDQRVQQQHQGYSRSTGADDDEEEEDDEEGDALLDPDEYGHVWDQETFVLQIAWKDTWEYLWSDQAGLAGIADAVAARSSSSSSSSDGTDPVERLPV</sequence>
<reference evidence="2" key="1">
    <citation type="journal article" date="2020" name="Fungal Divers.">
        <title>Resolving the Mortierellaceae phylogeny through synthesis of multi-gene phylogenetics and phylogenomics.</title>
        <authorList>
            <person name="Vandepol N."/>
            <person name="Liber J."/>
            <person name="Desiro A."/>
            <person name="Na H."/>
            <person name="Kennedy M."/>
            <person name="Barry K."/>
            <person name="Grigoriev I.V."/>
            <person name="Miller A.N."/>
            <person name="O'Donnell K."/>
            <person name="Stajich J.E."/>
            <person name="Bonito G."/>
        </authorList>
    </citation>
    <scope>NUCLEOTIDE SEQUENCE</scope>
    <source>
        <strain evidence="2">BC1065</strain>
    </source>
</reference>